<gene>
    <name evidence="2" type="ORF">RND81_12G022600</name>
</gene>
<comment type="caution">
    <text evidence="2">The sequence shown here is derived from an EMBL/GenBank/DDBJ whole genome shotgun (WGS) entry which is preliminary data.</text>
</comment>
<organism evidence="2 3">
    <name type="scientific">Saponaria officinalis</name>
    <name type="common">Common soapwort</name>
    <name type="synonym">Lychnis saponaria</name>
    <dbReference type="NCBI Taxonomy" id="3572"/>
    <lineage>
        <taxon>Eukaryota</taxon>
        <taxon>Viridiplantae</taxon>
        <taxon>Streptophyta</taxon>
        <taxon>Embryophyta</taxon>
        <taxon>Tracheophyta</taxon>
        <taxon>Spermatophyta</taxon>
        <taxon>Magnoliopsida</taxon>
        <taxon>eudicotyledons</taxon>
        <taxon>Gunneridae</taxon>
        <taxon>Pentapetalae</taxon>
        <taxon>Caryophyllales</taxon>
        <taxon>Caryophyllaceae</taxon>
        <taxon>Caryophylleae</taxon>
        <taxon>Saponaria</taxon>
    </lineage>
</organism>
<sequence length="238" mass="26332">MIPLLYAPLLILSLYSTFILRVPTFQSTITGAPCLSLRMWISELLECRGVIRYSNLGLPPTGEGVKNLLGQMRLRLEDFVEEEPPASAVEEGQAQNSGMSTELRDRFDDLTGLVEKRGKIVAKNNRRVVYPSNLIQAQSDYINGTRASIVEAFENLQDDGALITANQAGLHHQMNRVVQRQDWLESKMIDKLAMVKSLHDLFGAPSTSPAATTPGRPFALPHPSLPFLPVLINILPCP</sequence>
<protein>
    <submittedName>
        <fullName evidence="2">Uncharacterized protein</fullName>
    </submittedName>
</protein>
<proteinExistence type="predicted"/>
<accession>A0AAW1H2A8</accession>
<feature type="signal peptide" evidence="1">
    <location>
        <begin position="1"/>
        <end position="21"/>
    </location>
</feature>
<feature type="chain" id="PRO_5043508735" evidence="1">
    <location>
        <begin position="22"/>
        <end position="238"/>
    </location>
</feature>
<name>A0AAW1H2A8_SAPOF</name>
<evidence type="ECO:0000256" key="1">
    <source>
        <dbReference type="SAM" id="SignalP"/>
    </source>
</evidence>
<dbReference type="AlphaFoldDB" id="A0AAW1H2A8"/>
<reference evidence="2" key="1">
    <citation type="submission" date="2024-03" db="EMBL/GenBank/DDBJ databases">
        <title>WGS assembly of Saponaria officinalis var. Norfolk2.</title>
        <authorList>
            <person name="Jenkins J."/>
            <person name="Shu S."/>
            <person name="Grimwood J."/>
            <person name="Barry K."/>
            <person name="Goodstein D."/>
            <person name="Schmutz J."/>
            <person name="Leebens-Mack J."/>
            <person name="Osbourn A."/>
        </authorList>
    </citation>
    <scope>NUCLEOTIDE SEQUENCE [LARGE SCALE GENOMIC DNA]</scope>
    <source>
        <strain evidence="2">JIC</strain>
    </source>
</reference>
<keyword evidence="3" id="KW-1185">Reference proteome</keyword>
<evidence type="ECO:0000313" key="3">
    <source>
        <dbReference type="Proteomes" id="UP001443914"/>
    </source>
</evidence>
<dbReference type="EMBL" id="JBDFQZ010000012">
    <property type="protein sequence ID" value="KAK9671332.1"/>
    <property type="molecule type" value="Genomic_DNA"/>
</dbReference>
<keyword evidence="1" id="KW-0732">Signal</keyword>
<evidence type="ECO:0000313" key="2">
    <source>
        <dbReference type="EMBL" id="KAK9671332.1"/>
    </source>
</evidence>
<dbReference type="Proteomes" id="UP001443914">
    <property type="component" value="Unassembled WGS sequence"/>
</dbReference>